<protein>
    <recommendedName>
        <fullName evidence="5">SH3 domain-containing protein</fullName>
    </recommendedName>
</protein>
<accession>A0ABX2AML5</accession>
<sequence length="477" mass="53170">MNHSESFKRNVAIVAAVVSALAVSVYYLPFVSVMNIWGVEFELSVFKMFDNGTGKVLSVLGTVVLLVNTVVQTSKPKAWLVFVCALLTVLPVLMVNDDNMFIRVHCYVGYYLAIFVTIALFVCWLIEYVIYIRHMKHAGIMAIVGAAFVILGIVGVYIYRPLTILYLVIFEPLGFCMLFTALLGKIFSKKGGSPEVEDTVSDTEAITVQTASAPEHEEDAPEKDNSWKRWLIFGGIAISVAVAVILLMKFYVGDTESKPYIVNSPEAVIYDSTDGFVGRDSVKTISKDDYVSVVEIDADSVWAKVRYYKPLETNSVFYGYVRLENLITLEEYNKRREGISTETSGTDEPLVTSATDEEPEAMPETYDSQDDVVEDEPAGEEYTHSYKGTVDDKYAIEMTLTSDGGAYYTGEYFYTKNKTPIQLRGQLTDDIKHLVLEEYEGMNMIGKFEGTLSDNGYSGTWTSADGNTSYPFSVTVK</sequence>
<feature type="transmembrane region" description="Helical" evidence="2">
    <location>
        <begin position="108"/>
        <end position="131"/>
    </location>
</feature>
<feature type="transmembrane region" description="Helical" evidence="2">
    <location>
        <begin position="78"/>
        <end position="96"/>
    </location>
</feature>
<dbReference type="RefSeq" id="WP_172274024.1">
    <property type="nucleotide sequence ID" value="NZ_CASHBK010000002.1"/>
</dbReference>
<keyword evidence="2" id="KW-0472">Membrane</keyword>
<keyword evidence="4" id="KW-1185">Reference proteome</keyword>
<proteinExistence type="predicted"/>
<feature type="transmembrane region" description="Helical" evidence="2">
    <location>
        <begin position="230"/>
        <end position="252"/>
    </location>
</feature>
<evidence type="ECO:0000256" key="2">
    <source>
        <dbReference type="SAM" id="Phobius"/>
    </source>
</evidence>
<feature type="transmembrane region" description="Helical" evidence="2">
    <location>
        <begin position="164"/>
        <end position="183"/>
    </location>
</feature>
<comment type="caution">
    <text evidence="3">The sequence shown here is derived from an EMBL/GenBank/DDBJ whole genome shotgun (WGS) entry which is preliminary data.</text>
</comment>
<feature type="transmembrane region" description="Helical" evidence="2">
    <location>
        <begin position="138"/>
        <end position="158"/>
    </location>
</feature>
<evidence type="ECO:0000256" key="1">
    <source>
        <dbReference type="SAM" id="MobiDB-lite"/>
    </source>
</evidence>
<organism evidence="3 4">
    <name type="scientific">Xylanibacter muris</name>
    <dbReference type="NCBI Taxonomy" id="2736290"/>
    <lineage>
        <taxon>Bacteria</taxon>
        <taxon>Pseudomonadati</taxon>
        <taxon>Bacteroidota</taxon>
        <taxon>Bacteroidia</taxon>
        <taxon>Bacteroidales</taxon>
        <taxon>Prevotellaceae</taxon>
        <taxon>Xylanibacter</taxon>
    </lineage>
</organism>
<reference evidence="3 4" key="1">
    <citation type="submission" date="2020-05" db="EMBL/GenBank/DDBJ databases">
        <title>Distinct polysaccharide utilization as determinants for interspecies competition between intestinal Prevotella spp.</title>
        <authorList>
            <person name="Galvez E.J.C."/>
            <person name="Iljazovic A."/>
            <person name="Strowig T."/>
        </authorList>
    </citation>
    <scope>NUCLEOTIDE SEQUENCE [LARGE SCALE GENOMIC DNA]</scope>
    <source>
        <strain evidence="3 4">PMUR</strain>
    </source>
</reference>
<feature type="transmembrane region" description="Helical" evidence="2">
    <location>
        <begin position="52"/>
        <end position="71"/>
    </location>
</feature>
<keyword evidence="2" id="KW-1133">Transmembrane helix</keyword>
<feature type="compositionally biased region" description="Acidic residues" evidence="1">
    <location>
        <begin position="355"/>
        <end position="372"/>
    </location>
</feature>
<evidence type="ECO:0008006" key="5">
    <source>
        <dbReference type="Google" id="ProtNLM"/>
    </source>
</evidence>
<dbReference type="Proteomes" id="UP000714420">
    <property type="component" value="Unassembled WGS sequence"/>
</dbReference>
<feature type="region of interest" description="Disordered" evidence="1">
    <location>
        <begin position="338"/>
        <end position="372"/>
    </location>
</feature>
<gene>
    <name evidence="3" type="ORF">HPS56_03720</name>
</gene>
<evidence type="ECO:0000313" key="3">
    <source>
        <dbReference type="EMBL" id="NPD91469.1"/>
    </source>
</evidence>
<name>A0ABX2AML5_9BACT</name>
<feature type="transmembrane region" description="Helical" evidence="2">
    <location>
        <begin position="12"/>
        <end position="32"/>
    </location>
</feature>
<keyword evidence="2" id="KW-0812">Transmembrane</keyword>
<dbReference type="EMBL" id="JABKKF010000002">
    <property type="protein sequence ID" value="NPD91469.1"/>
    <property type="molecule type" value="Genomic_DNA"/>
</dbReference>
<evidence type="ECO:0000313" key="4">
    <source>
        <dbReference type="Proteomes" id="UP000714420"/>
    </source>
</evidence>